<protein>
    <submittedName>
        <fullName evidence="1">Uncharacterized protein</fullName>
    </submittedName>
</protein>
<dbReference type="HOGENOM" id="CLU_3366995_0_0_5"/>
<dbReference type="EMBL" id="CP003319">
    <property type="protein sequence ID" value="AFB31580.1"/>
    <property type="molecule type" value="Genomic_DNA"/>
</dbReference>
<reference evidence="2" key="1">
    <citation type="submission" date="2012-02" db="EMBL/GenBank/DDBJ databases">
        <title>Complete genome sequence of Rickettsia parkeri strain Portsmouth.</title>
        <authorList>
            <person name="Johnson S.L."/>
            <person name="Munk A.C."/>
            <person name="Han S."/>
            <person name="Bruce D.C."/>
            <person name="Dasch G.A."/>
        </authorList>
    </citation>
    <scope>NUCLEOTIDE SEQUENCE [LARGE SCALE GENOMIC DNA]</scope>
    <source>
        <strain evidence="2">AZT80 (RMB)</strain>
    </source>
</reference>
<organism evidence="1 2">
    <name type="scientific">Rickettsia massiliae str. AZT80</name>
    <dbReference type="NCBI Taxonomy" id="1105112"/>
    <lineage>
        <taxon>Bacteria</taxon>
        <taxon>Pseudomonadati</taxon>
        <taxon>Pseudomonadota</taxon>
        <taxon>Alphaproteobacteria</taxon>
        <taxon>Rickettsiales</taxon>
        <taxon>Rickettsiaceae</taxon>
        <taxon>Rickettsieae</taxon>
        <taxon>Rickettsia</taxon>
        <taxon>spotted fever group</taxon>
    </lineage>
</organism>
<name>H6QIT0_RICMA</name>
<dbReference type="AlphaFoldDB" id="H6QIT0"/>
<dbReference type="KEGG" id="rmi:RMB_03845"/>
<gene>
    <name evidence="1" type="ORF">RMB_03845</name>
</gene>
<proteinExistence type="predicted"/>
<sequence length="35" mass="4038">MIHYHTDRIAEEFLLGILKGKTDEICGPHSFNDHV</sequence>
<accession>H6QIT0</accession>
<dbReference type="Proteomes" id="UP000007999">
    <property type="component" value="Chromosome"/>
</dbReference>
<evidence type="ECO:0000313" key="1">
    <source>
        <dbReference type="EMBL" id="AFB31580.1"/>
    </source>
</evidence>
<evidence type="ECO:0000313" key="2">
    <source>
        <dbReference type="Proteomes" id="UP000007999"/>
    </source>
</evidence>